<dbReference type="AlphaFoldDB" id="A0AAV2ZD54"/>
<sequence>MCYSSMACRVAIPARRPRVSY</sequence>
<evidence type="ECO:0000313" key="2">
    <source>
        <dbReference type="Proteomes" id="UP001146120"/>
    </source>
</evidence>
<comment type="caution">
    <text evidence="1">The sequence shown here is derived from an EMBL/GenBank/DDBJ whole genome shotgun (WGS) entry which is preliminary data.</text>
</comment>
<reference evidence="1" key="1">
    <citation type="submission" date="2022-11" db="EMBL/GenBank/DDBJ databases">
        <authorList>
            <person name="Morgan W.R."/>
            <person name="Tartar A."/>
        </authorList>
    </citation>
    <scope>NUCLEOTIDE SEQUENCE</scope>
    <source>
        <strain evidence="1">ARSEF 373</strain>
    </source>
</reference>
<reference evidence="1" key="2">
    <citation type="journal article" date="2023" name="Microbiol Resour">
        <title>Decontamination and Annotation of the Draft Genome Sequence of the Oomycete Lagenidium giganteum ARSEF 373.</title>
        <authorList>
            <person name="Morgan W.R."/>
            <person name="Tartar A."/>
        </authorList>
    </citation>
    <scope>NUCLEOTIDE SEQUENCE</scope>
    <source>
        <strain evidence="1">ARSEF 373</strain>
    </source>
</reference>
<dbReference type="EMBL" id="DAKRPA010000013">
    <property type="protein sequence ID" value="DBA03915.1"/>
    <property type="molecule type" value="Genomic_DNA"/>
</dbReference>
<dbReference type="Proteomes" id="UP001146120">
    <property type="component" value="Unassembled WGS sequence"/>
</dbReference>
<proteinExistence type="predicted"/>
<gene>
    <name evidence="1" type="ORF">N0F65_010568</name>
</gene>
<name>A0AAV2ZD54_9STRA</name>
<organism evidence="1 2">
    <name type="scientific">Lagenidium giganteum</name>
    <dbReference type="NCBI Taxonomy" id="4803"/>
    <lineage>
        <taxon>Eukaryota</taxon>
        <taxon>Sar</taxon>
        <taxon>Stramenopiles</taxon>
        <taxon>Oomycota</taxon>
        <taxon>Peronosporomycetes</taxon>
        <taxon>Pythiales</taxon>
        <taxon>Pythiaceae</taxon>
    </lineage>
</organism>
<evidence type="ECO:0000313" key="1">
    <source>
        <dbReference type="EMBL" id="DBA03915.1"/>
    </source>
</evidence>
<keyword evidence="2" id="KW-1185">Reference proteome</keyword>
<protein>
    <submittedName>
        <fullName evidence="1">Uncharacterized protein</fullName>
    </submittedName>
</protein>
<accession>A0AAV2ZD54</accession>